<keyword evidence="6" id="KW-1185">Reference proteome</keyword>
<keyword evidence="2" id="KW-0560">Oxidoreductase</keyword>
<evidence type="ECO:0000313" key="6">
    <source>
        <dbReference type="Proteomes" id="UP001327093"/>
    </source>
</evidence>
<evidence type="ECO:0000256" key="1">
    <source>
        <dbReference type="ARBA" id="ARBA00006484"/>
    </source>
</evidence>
<protein>
    <submittedName>
        <fullName evidence="5">SDR family NAD(P)-dependent oxidoreductase</fullName>
    </submittedName>
</protein>
<dbReference type="InterPro" id="IPR020904">
    <property type="entry name" value="Sc_DH/Rdtase_CS"/>
</dbReference>
<proteinExistence type="inferred from homology"/>
<organism evidence="5 6">
    <name type="scientific">Saccharopolyspora mangrovi</name>
    <dbReference type="NCBI Taxonomy" id="3082379"/>
    <lineage>
        <taxon>Bacteria</taxon>
        <taxon>Bacillati</taxon>
        <taxon>Actinomycetota</taxon>
        <taxon>Actinomycetes</taxon>
        <taxon>Pseudonocardiales</taxon>
        <taxon>Pseudonocardiaceae</taxon>
        <taxon>Saccharopolyspora</taxon>
    </lineage>
</organism>
<dbReference type="Gene3D" id="3.40.50.720">
    <property type="entry name" value="NAD(P)-binding Rossmann-like Domain"/>
    <property type="match status" value="1"/>
</dbReference>
<accession>A0ABU6AIV7</accession>
<reference evidence="5 6" key="1">
    <citation type="submission" date="2023-10" db="EMBL/GenBank/DDBJ databases">
        <title>Saccharopolyspora sp. nov., isolated from mangrove soil.</title>
        <authorList>
            <person name="Lu Y."/>
            <person name="Liu W."/>
        </authorList>
    </citation>
    <scope>NUCLEOTIDE SEQUENCE [LARGE SCALE GENOMIC DNA]</scope>
    <source>
        <strain evidence="5 6">S2-29</strain>
    </source>
</reference>
<comment type="similarity">
    <text evidence="1 3">Belongs to the short-chain dehydrogenases/reductases (SDR) family.</text>
</comment>
<dbReference type="SMART" id="SM00822">
    <property type="entry name" value="PKS_KR"/>
    <property type="match status" value="1"/>
</dbReference>
<name>A0ABU6AIV7_9PSEU</name>
<dbReference type="PROSITE" id="PS00061">
    <property type="entry name" value="ADH_SHORT"/>
    <property type="match status" value="1"/>
</dbReference>
<dbReference type="Pfam" id="PF00106">
    <property type="entry name" value="adh_short"/>
    <property type="match status" value="1"/>
</dbReference>
<dbReference type="InterPro" id="IPR002347">
    <property type="entry name" value="SDR_fam"/>
</dbReference>
<feature type="domain" description="Ketoreductase" evidence="4">
    <location>
        <begin position="7"/>
        <end position="191"/>
    </location>
</feature>
<dbReference type="Proteomes" id="UP001327093">
    <property type="component" value="Unassembled WGS sequence"/>
</dbReference>
<sequence>MSEVRGKVAVVTGAGSGIGREIAFELARRGARLAVSDVDELGLADTVDRLHALGAQVHSAGLDVSDRQAVEAYAASVAAHFGVVHQVYNNAGIAAGGAVADNDWETYERVLGVNLFGVIHGSKAFLPHLIASGDGHLVNVSSLNGIMGQPRSTAYCASKFGVRGFTESLRGEMLLAGHPVKVTVVHPGGVRTNIASAGLADARRRGEVTPEDEARVRTYNEKLLKMPPLQAARIVVDGVEAGKERVLVGNDAKLVDLMVRLLPRIYPALAAKFERRRFPQL</sequence>
<comment type="caution">
    <text evidence="5">The sequence shown here is derived from an EMBL/GenBank/DDBJ whole genome shotgun (WGS) entry which is preliminary data.</text>
</comment>
<dbReference type="PANTHER" id="PTHR44196:SF1">
    <property type="entry name" value="DEHYDROGENASE_REDUCTASE SDR FAMILY MEMBER 7B"/>
    <property type="match status" value="1"/>
</dbReference>
<gene>
    <name evidence="5" type="ORF">R4I43_28760</name>
</gene>
<evidence type="ECO:0000256" key="3">
    <source>
        <dbReference type="RuleBase" id="RU000363"/>
    </source>
</evidence>
<dbReference type="EMBL" id="JAWLNX010000028">
    <property type="protein sequence ID" value="MEB3371402.1"/>
    <property type="molecule type" value="Genomic_DNA"/>
</dbReference>
<dbReference type="PANTHER" id="PTHR44196">
    <property type="entry name" value="DEHYDROGENASE/REDUCTASE SDR FAMILY MEMBER 7B"/>
    <property type="match status" value="1"/>
</dbReference>
<evidence type="ECO:0000256" key="2">
    <source>
        <dbReference type="ARBA" id="ARBA00023002"/>
    </source>
</evidence>
<dbReference type="InterPro" id="IPR036291">
    <property type="entry name" value="NAD(P)-bd_dom_sf"/>
</dbReference>
<dbReference type="SUPFAM" id="SSF51735">
    <property type="entry name" value="NAD(P)-binding Rossmann-fold domains"/>
    <property type="match status" value="1"/>
</dbReference>
<dbReference type="RefSeq" id="WP_324268838.1">
    <property type="nucleotide sequence ID" value="NZ_JAWLNX010000028.1"/>
</dbReference>
<evidence type="ECO:0000259" key="4">
    <source>
        <dbReference type="SMART" id="SM00822"/>
    </source>
</evidence>
<dbReference type="InterPro" id="IPR057326">
    <property type="entry name" value="KR_dom"/>
</dbReference>
<evidence type="ECO:0000313" key="5">
    <source>
        <dbReference type="EMBL" id="MEB3371402.1"/>
    </source>
</evidence>
<dbReference type="PRINTS" id="PR00080">
    <property type="entry name" value="SDRFAMILY"/>
</dbReference>
<dbReference type="PRINTS" id="PR00081">
    <property type="entry name" value="GDHRDH"/>
</dbReference>